<feature type="compositionally biased region" description="Basic and acidic residues" evidence="1">
    <location>
        <begin position="190"/>
        <end position="212"/>
    </location>
</feature>
<sequence length="345" mass="38922">MCSVLGFTQLLHPYYNADSTESIFAATTAEPEQMNFRDGLRLFVEVPGIVFFLAVLITFILLSIALALMIHLYGFHIYLLCNGMGTYDYIVKRRRGGTRLELEEVENNREVKNKSGCCQSNKVAPTNESMESLDNDNDISQKEVSSSLVPIKDDASYNNQTFSRYEMEETNLKTESAPTPPQQPPSPTIETEKKMSPTSKREYSCQDDETPRKKPKRKKRKRRQDRHLPPIRTVPPLFTAEDMVSLDRSFNSTTGKSIDLGHGQPETFLEQHIVRRYSLTNSNLPALNVEPYHITGTLIQSSQPAARLSSIPVIDESPPNDAAAVYHSSSAESLQEMQIFTGDHR</sequence>
<feature type="compositionally biased region" description="Basic residues" evidence="1">
    <location>
        <begin position="213"/>
        <end position="225"/>
    </location>
</feature>
<feature type="compositionally biased region" description="Polar residues" evidence="1">
    <location>
        <begin position="116"/>
        <end position="130"/>
    </location>
</feature>
<evidence type="ECO:0000313" key="4">
    <source>
        <dbReference type="Proteomes" id="UP000230750"/>
    </source>
</evidence>
<feature type="transmembrane region" description="Helical" evidence="2">
    <location>
        <begin position="70"/>
        <end position="90"/>
    </location>
</feature>
<dbReference type="OrthoDB" id="10059453at2759"/>
<evidence type="ECO:0000256" key="2">
    <source>
        <dbReference type="SAM" id="Phobius"/>
    </source>
</evidence>
<feature type="compositionally biased region" description="Pro residues" evidence="1">
    <location>
        <begin position="178"/>
        <end position="187"/>
    </location>
</feature>
<keyword evidence="2" id="KW-0812">Transmembrane</keyword>
<keyword evidence="3" id="KW-0808">Transferase</keyword>
<accession>A0A2G8L334</accession>
<evidence type="ECO:0000256" key="1">
    <source>
        <dbReference type="SAM" id="MobiDB-lite"/>
    </source>
</evidence>
<protein>
    <submittedName>
        <fullName evidence="3">Putative palmitoyltransferase ZDHHC1-like</fullName>
    </submittedName>
</protein>
<name>A0A2G8L334_STIJA</name>
<feature type="region of interest" description="Disordered" evidence="1">
    <location>
        <begin position="167"/>
        <end position="233"/>
    </location>
</feature>
<keyword evidence="2" id="KW-1133">Transmembrane helix</keyword>
<evidence type="ECO:0000313" key="3">
    <source>
        <dbReference type="EMBL" id="PIK54671.1"/>
    </source>
</evidence>
<dbReference type="GO" id="GO:0016740">
    <property type="term" value="F:transferase activity"/>
    <property type="evidence" value="ECO:0007669"/>
    <property type="project" value="UniProtKB-KW"/>
</dbReference>
<gene>
    <name evidence="3" type="ORF">BSL78_08448</name>
</gene>
<dbReference type="Proteomes" id="UP000230750">
    <property type="component" value="Unassembled WGS sequence"/>
</dbReference>
<comment type="caution">
    <text evidence="3">The sequence shown here is derived from an EMBL/GenBank/DDBJ whole genome shotgun (WGS) entry which is preliminary data.</text>
</comment>
<dbReference type="AlphaFoldDB" id="A0A2G8L334"/>
<feature type="transmembrane region" description="Helical" evidence="2">
    <location>
        <begin position="42"/>
        <end position="64"/>
    </location>
</feature>
<keyword evidence="2" id="KW-0472">Membrane</keyword>
<feature type="region of interest" description="Disordered" evidence="1">
    <location>
        <begin position="111"/>
        <end position="145"/>
    </location>
</feature>
<proteinExistence type="predicted"/>
<dbReference type="EMBL" id="MRZV01000239">
    <property type="protein sequence ID" value="PIK54671.1"/>
    <property type="molecule type" value="Genomic_DNA"/>
</dbReference>
<reference evidence="3 4" key="1">
    <citation type="journal article" date="2017" name="PLoS Biol.">
        <title>The sea cucumber genome provides insights into morphological evolution and visceral regeneration.</title>
        <authorList>
            <person name="Zhang X."/>
            <person name="Sun L."/>
            <person name="Yuan J."/>
            <person name="Sun Y."/>
            <person name="Gao Y."/>
            <person name="Zhang L."/>
            <person name="Li S."/>
            <person name="Dai H."/>
            <person name="Hamel J.F."/>
            <person name="Liu C."/>
            <person name="Yu Y."/>
            <person name="Liu S."/>
            <person name="Lin W."/>
            <person name="Guo K."/>
            <person name="Jin S."/>
            <person name="Xu P."/>
            <person name="Storey K.B."/>
            <person name="Huan P."/>
            <person name="Zhang T."/>
            <person name="Zhou Y."/>
            <person name="Zhang J."/>
            <person name="Lin C."/>
            <person name="Li X."/>
            <person name="Xing L."/>
            <person name="Huo D."/>
            <person name="Sun M."/>
            <person name="Wang L."/>
            <person name="Mercier A."/>
            <person name="Li F."/>
            <person name="Yang H."/>
            <person name="Xiang J."/>
        </authorList>
    </citation>
    <scope>NUCLEOTIDE SEQUENCE [LARGE SCALE GENOMIC DNA]</scope>
    <source>
        <strain evidence="3">Shaxun</strain>
        <tissue evidence="3">Muscle</tissue>
    </source>
</reference>
<organism evidence="3 4">
    <name type="scientific">Stichopus japonicus</name>
    <name type="common">Sea cucumber</name>
    <dbReference type="NCBI Taxonomy" id="307972"/>
    <lineage>
        <taxon>Eukaryota</taxon>
        <taxon>Metazoa</taxon>
        <taxon>Echinodermata</taxon>
        <taxon>Eleutherozoa</taxon>
        <taxon>Echinozoa</taxon>
        <taxon>Holothuroidea</taxon>
        <taxon>Aspidochirotacea</taxon>
        <taxon>Aspidochirotida</taxon>
        <taxon>Stichopodidae</taxon>
        <taxon>Apostichopus</taxon>
    </lineage>
</organism>
<keyword evidence="4" id="KW-1185">Reference proteome</keyword>